<evidence type="ECO:0000313" key="12">
    <source>
        <dbReference type="EMBL" id="NGY62273.1"/>
    </source>
</evidence>
<comment type="similarity">
    <text evidence="2">In the N-terminal section; belongs to the transposase 2 family.</text>
</comment>
<dbReference type="InterPro" id="IPR051399">
    <property type="entry name" value="RNA-guided_DNA_endo/Transpos"/>
</dbReference>
<keyword evidence="4" id="KW-0479">Metal-binding</keyword>
<dbReference type="Pfam" id="PF12323">
    <property type="entry name" value="HTH_OrfB_IS605"/>
    <property type="match status" value="1"/>
</dbReference>
<keyword evidence="3" id="KW-0815">Transposition</keyword>
<dbReference type="GO" id="GO:0046872">
    <property type="term" value="F:metal ion binding"/>
    <property type="evidence" value="ECO:0007669"/>
    <property type="project" value="UniProtKB-KW"/>
</dbReference>
<dbReference type="InterPro" id="IPR021027">
    <property type="entry name" value="Transposase_put_HTH"/>
</dbReference>
<dbReference type="InterPro" id="IPR001959">
    <property type="entry name" value="Transposase"/>
</dbReference>
<dbReference type="AlphaFoldDB" id="A0A7C9VRU8"/>
<evidence type="ECO:0000259" key="11">
    <source>
        <dbReference type="Pfam" id="PF12323"/>
    </source>
</evidence>
<gene>
    <name evidence="12" type="primary">tnpB</name>
    <name evidence="12" type="ORF">G7043_25450</name>
</gene>
<evidence type="ECO:0000313" key="13">
    <source>
        <dbReference type="Proteomes" id="UP000481360"/>
    </source>
</evidence>
<keyword evidence="13" id="KW-1185">Reference proteome</keyword>
<comment type="similarity">
    <text evidence="1">In the C-terminal section; belongs to the transposase 35 family.</text>
</comment>
<accession>A0A7C9VRU8</accession>
<dbReference type="NCBIfam" id="NF040570">
    <property type="entry name" value="guided_TnpB"/>
    <property type="match status" value="1"/>
</dbReference>
<feature type="region of interest" description="Disordered" evidence="8">
    <location>
        <begin position="378"/>
        <end position="403"/>
    </location>
</feature>
<proteinExistence type="inferred from homology"/>
<dbReference type="EMBL" id="JAAMPJ010000007">
    <property type="protein sequence ID" value="NGY62273.1"/>
    <property type="molecule type" value="Genomic_DNA"/>
</dbReference>
<evidence type="ECO:0000256" key="4">
    <source>
        <dbReference type="ARBA" id="ARBA00022723"/>
    </source>
</evidence>
<evidence type="ECO:0000256" key="5">
    <source>
        <dbReference type="ARBA" id="ARBA00022833"/>
    </source>
</evidence>
<evidence type="ECO:0000256" key="3">
    <source>
        <dbReference type="ARBA" id="ARBA00022578"/>
    </source>
</evidence>
<dbReference type="PANTHER" id="PTHR30405">
    <property type="entry name" value="TRANSPOSASE"/>
    <property type="match status" value="1"/>
</dbReference>
<evidence type="ECO:0000256" key="2">
    <source>
        <dbReference type="ARBA" id="ARBA00011044"/>
    </source>
</evidence>
<dbReference type="InterPro" id="IPR010095">
    <property type="entry name" value="Cas12f1-like_TNB"/>
</dbReference>
<feature type="domain" description="Probable transposase IS891/IS1136/IS1341" evidence="9">
    <location>
        <begin position="166"/>
        <end position="280"/>
    </location>
</feature>
<evidence type="ECO:0000256" key="6">
    <source>
        <dbReference type="ARBA" id="ARBA00023125"/>
    </source>
</evidence>
<keyword evidence="6" id="KW-0238">DNA-binding</keyword>
<dbReference type="GO" id="GO:0003677">
    <property type="term" value="F:DNA binding"/>
    <property type="evidence" value="ECO:0007669"/>
    <property type="project" value="UniProtKB-KW"/>
</dbReference>
<dbReference type="Proteomes" id="UP000481360">
    <property type="component" value="Unassembled WGS sequence"/>
</dbReference>
<dbReference type="PANTHER" id="PTHR30405:SF25">
    <property type="entry name" value="RNA-GUIDED DNA ENDONUCLEASE INSQ-RELATED"/>
    <property type="match status" value="1"/>
</dbReference>
<feature type="domain" description="Transposase putative helix-turn-helix" evidence="11">
    <location>
        <begin position="1"/>
        <end position="44"/>
    </location>
</feature>
<keyword evidence="5" id="KW-0862">Zinc</keyword>
<organism evidence="12 13">
    <name type="scientific">Lentzea alba</name>
    <dbReference type="NCBI Taxonomy" id="2714351"/>
    <lineage>
        <taxon>Bacteria</taxon>
        <taxon>Bacillati</taxon>
        <taxon>Actinomycetota</taxon>
        <taxon>Actinomycetes</taxon>
        <taxon>Pseudonocardiales</taxon>
        <taxon>Pseudonocardiaceae</taxon>
        <taxon>Lentzea</taxon>
    </lineage>
</organism>
<protein>
    <submittedName>
        <fullName evidence="12">IS200/IS605 family element transposase accessory protein TnpB</fullName>
    </submittedName>
</protein>
<evidence type="ECO:0000259" key="9">
    <source>
        <dbReference type="Pfam" id="PF01385"/>
    </source>
</evidence>
<reference evidence="12 13" key="1">
    <citation type="submission" date="2020-03" db="EMBL/GenBank/DDBJ databases">
        <title>Isolation and identification of active actinomycetes.</title>
        <authorList>
            <person name="Sun X."/>
        </authorList>
    </citation>
    <scope>NUCLEOTIDE SEQUENCE [LARGE SCALE GENOMIC DNA]</scope>
    <source>
        <strain evidence="12 13">NEAU-D13</strain>
    </source>
</reference>
<feature type="domain" description="Cas12f1-like TNB" evidence="10">
    <location>
        <begin position="292"/>
        <end position="359"/>
    </location>
</feature>
<feature type="compositionally biased region" description="Basic and acidic residues" evidence="8">
    <location>
        <begin position="392"/>
        <end position="403"/>
    </location>
</feature>
<dbReference type="Pfam" id="PF01385">
    <property type="entry name" value="OrfB_IS605"/>
    <property type="match status" value="1"/>
</dbReference>
<comment type="caution">
    <text evidence="12">The sequence shown here is derived from an EMBL/GenBank/DDBJ whole genome shotgun (WGS) entry which is preliminary data.</text>
</comment>
<evidence type="ECO:0000259" key="10">
    <source>
        <dbReference type="Pfam" id="PF07282"/>
    </source>
</evidence>
<evidence type="ECO:0000256" key="7">
    <source>
        <dbReference type="ARBA" id="ARBA00023172"/>
    </source>
</evidence>
<name>A0A7C9VRU8_9PSEU</name>
<dbReference type="NCBIfam" id="TIGR01766">
    <property type="entry name" value="IS200/IS605 family accessory protein TnpB-like domain"/>
    <property type="match status" value="1"/>
</dbReference>
<evidence type="ECO:0000256" key="8">
    <source>
        <dbReference type="SAM" id="MobiDB-lite"/>
    </source>
</evidence>
<dbReference type="GO" id="GO:0032196">
    <property type="term" value="P:transposition"/>
    <property type="evidence" value="ECO:0007669"/>
    <property type="project" value="UniProtKB-KW"/>
</dbReference>
<keyword evidence="7" id="KW-0233">DNA recombination</keyword>
<dbReference type="RefSeq" id="WP_166049603.1">
    <property type="nucleotide sequence ID" value="NZ_JAAMPJ010000007.1"/>
</dbReference>
<evidence type="ECO:0000256" key="1">
    <source>
        <dbReference type="ARBA" id="ARBA00008761"/>
    </source>
</evidence>
<dbReference type="Pfam" id="PF07282">
    <property type="entry name" value="Cas12f1-like_TNB"/>
    <property type="match status" value="1"/>
</dbReference>
<sequence>MRTAYRCRAYPTLEQAAVVNRTFGCVRLVWNKTLAERNCRYRAEGVRTSYRETDAALTEWKRTEEFAFLSEVSCVPLQQTLRHQHTAFGNFFAGRARAPRFKSRTGRQSAHYTRSAFRMREGVLTLAKTSTPLRFVWSFGDVDLAALDPTMVVVSREPDGRWYVTFAVDTEPPAPAESAGHAIGVDLGLTDLLVTSDGERIANPRHLVRKARNLARYQRRMARCQRGSGNRRKAKAKVARAHRKVRNARQDFLHRTTTALVRSADVIAIEDLNVKGMVRNRHLARAISDAGWGELRRQLEYKCDRAGRTLVVIDRWFPSSKTCSACGHVLAELALSARHWTCPGCRTRHDRDLNAAKNILAAGRAVAGSTVSGDACGADVRRQGPSLPRSAVKQETRAARHSA</sequence>
<dbReference type="GO" id="GO:0006310">
    <property type="term" value="P:DNA recombination"/>
    <property type="evidence" value="ECO:0007669"/>
    <property type="project" value="UniProtKB-KW"/>
</dbReference>